<feature type="signal peptide" evidence="5">
    <location>
        <begin position="1"/>
        <end position="29"/>
    </location>
</feature>
<sequence>MAPARCRGRGPVLPLALALALGLLAAAAAKTLERDVFALLALYAEVNGRDPEWTKAMAKWPVATCDVTGACGTDPCGFEWQGDGWEGVSCRYQENWDKSIPRVVTNFHLPKRGLTGPLPKALALLANVTELDFDTNKLSGPLPPEWGCLRNLVEIDLTKNQLTGAIPQQWGLLHGLIEMELDGNAGLSGCVPEGTPPFERWCGTFSSVPCVAFTTDRLLGTSTTGSAIRGRCAPHPGGDAALASGLRCPTVEDQRQPLTRLFAQLRRQGQGQRQGMQTQPAPTQGQARGAMQQRPAALGAALDAAAASDPPEPAFTPVAQRNPGLFSGLLP</sequence>
<accession>A0A835Y4C5</accession>
<evidence type="ECO:0000313" key="7">
    <source>
        <dbReference type="Proteomes" id="UP000612055"/>
    </source>
</evidence>
<evidence type="ECO:0000256" key="4">
    <source>
        <dbReference type="SAM" id="MobiDB-lite"/>
    </source>
</evidence>
<dbReference type="Proteomes" id="UP000612055">
    <property type="component" value="Unassembled WGS sequence"/>
</dbReference>
<feature type="region of interest" description="Disordered" evidence="4">
    <location>
        <begin position="266"/>
        <end position="331"/>
    </location>
</feature>
<keyword evidence="5" id="KW-0732">Signal</keyword>
<keyword evidence="2" id="KW-0433">Leucine-rich repeat</keyword>
<name>A0A835Y4C5_9CHLO</name>
<evidence type="ECO:0000256" key="2">
    <source>
        <dbReference type="ARBA" id="ARBA00022614"/>
    </source>
</evidence>
<comment type="subcellular location">
    <subcellularLocation>
        <location evidence="1">Cytoplasm</location>
        <location evidence="1">Cytoskeleton</location>
        <location evidence="1">Cilium axoneme</location>
    </subcellularLocation>
</comment>
<organism evidence="6 7">
    <name type="scientific">Edaphochlamys debaryana</name>
    <dbReference type="NCBI Taxonomy" id="47281"/>
    <lineage>
        <taxon>Eukaryota</taxon>
        <taxon>Viridiplantae</taxon>
        <taxon>Chlorophyta</taxon>
        <taxon>core chlorophytes</taxon>
        <taxon>Chlorophyceae</taxon>
        <taxon>CS clade</taxon>
        <taxon>Chlamydomonadales</taxon>
        <taxon>Chlamydomonadales incertae sedis</taxon>
        <taxon>Edaphochlamys</taxon>
    </lineage>
</organism>
<keyword evidence="3" id="KW-0677">Repeat</keyword>
<dbReference type="Gene3D" id="3.80.10.10">
    <property type="entry name" value="Ribonuclease Inhibitor"/>
    <property type="match status" value="1"/>
</dbReference>
<dbReference type="EMBL" id="JAEHOE010000046">
    <property type="protein sequence ID" value="KAG2492275.1"/>
    <property type="molecule type" value="Genomic_DNA"/>
</dbReference>
<proteinExistence type="predicted"/>
<dbReference type="Pfam" id="PF00560">
    <property type="entry name" value="LRR_1"/>
    <property type="match status" value="1"/>
</dbReference>
<dbReference type="InterPro" id="IPR001611">
    <property type="entry name" value="Leu-rich_rpt"/>
</dbReference>
<feature type="compositionally biased region" description="Low complexity" evidence="4">
    <location>
        <begin position="266"/>
        <end position="279"/>
    </location>
</feature>
<feature type="compositionally biased region" description="Low complexity" evidence="4">
    <location>
        <begin position="295"/>
        <end position="309"/>
    </location>
</feature>
<feature type="chain" id="PRO_5032535420" evidence="5">
    <location>
        <begin position="30"/>
        <end position="331"/>
    </location>
</feature>
<dbReference type="InterPro" id="IPR032675">
    <property type="entry name" value="LRR_dom_sf"/>
</dbReference>
<evidence type="ECO:0000256" key="3">
    <source>
        <dbReference type="ARBA" id="ARBA00022737"/>
    </source>
</evidence>
<dbReference type="SUPFAM" id="SSF52058">
    <property type="entry name" value="L domain-like"/>
    <property type="match status" value="1"/>
</dbReference>
<dbReference type="PANTHER" id="PTHR48056">
    <property type="entry name" value="LRR RECEPTOR-LIKE SERINE/THREONINE-PROTEIN KINASE-RELATED"/>
    <property type="match status" value="1"/>
</dbReference>
<evidence type="ECO:0000313" key="6">
    <source>
        <dbReference type="EMBL" id="KAG2492275.1"/>
    </source>
</evidence>
<dbReference type="OrthoDB" id="1535479at2759"/>
<comment type="caution">
    <text evidence="6">The sequence shown here is derived from an EMBL/GenBank/DDBJ whole genome shotgun (WGS) entry which is preliminary data.</text>
</comment>
<dbReference type="InterPro" id="IPR050647">
    <property type="entry name" value="Plant_LRR-RLKs"/>
</dbReference>
<protein>
    <submittedName>
        <fullName evidence="6">Uncharacterized protein</fullName>
    </submittedName>
</protein>
<gene>
    <name evidence="6" type="ORF">HYH03_009515</name>
</gene>
<evidence type="ECO:0000256" key="5">
    <source>
        <dbReference type="SAM" id="SignalP"/>
    </source>
</evidence>
<reference evidence="6" key="1">
    <citation type="journal article" date="2020" name="bioRxiv">
        <title>Comparative genomics of Chlamydomonas.</title>
        <authorList>
            <person name="Craig R.J."/>
            <person name="Hasan A.R."/>
            <person name="Ness R.W."/>
            <person name="Keightley P.D."/>
        </authorList>
    </citation>
    <scope>NUCLEOTIDE SEQUENCE</scope>
    <source>
        <strain evidence="6">CCAP 11/70</strain>
    </source>
</reference>
<dbReference type="AlphaFoldDB" id="A0A835Y4C5"/>
<keyword evidence="7" id="KW-1185">Reference proteome</keyword>
<evidence type="ECO:0000256" key="1">
    <source>
        <dbReference type="ARBA" id="ARBA00004430"/>
    </source>
</evidence>
<dbReference type="GO" id="GO:0005930">
    <property type="term" value="C:axoneme"/>
    <property type="evidence" value="ECO:0007669"/>
    <property type="project" value="UniProtKB-SubCell"/>
</dbReference>